<dbReference type="RefSeq" id="YP_009094238.1">
    <property type="nucleotide sequence ID" value="NC_025375.1"/>
</dbReference>
<evidence type="ECO:0000313" key="7">
    <source>
        <dbReference type="Proteomes" id="UP000203343"/>
    </source>
</evidence>
<dbReference type="PIRSF" id="PIRSF006060">
    <property type="entry name" value="AA_transporter"/>
    <property type="match status" value="1"/>
</dbReference>
<sequence length="419" mass="47075">MFLGPLPSFAYALFLSLFMPGTNLILGVIVGGLLTLPLLFNYYYVSRKLPKFAGNYVYISRQLGGFFGVLFAMSQIVTLGISQAVLANLETDLVIEPILKLFDLHISFILIISIIVLGFGYLLSLSRRSVQIMMALQLAGTIATIFAIFQMKPSVNIITNSFSLSNTIAFAIILMLTLYLFIDAPIYYGSEIRNSNKAFKVGYFGSFLATILILIIISLAGELPANLVTFYTNNIIILYVIILGALTWYIGYLIVNIRNSSRLIFALAFDNILPERFTKLKKNVPVYAYGLLFLIAMAFLLIENYLNLSLSFVLDGVLFLIWNYMLFALSSIFGKEKDKKIRITAILTMISLIFTFIYSIYVLSLPKVGEILTSGNIFFDIFVVIIPPILAIIIYIISKLRNRKKGIDLNIIFREIPPD</sequence>
<feature type="transmembrane region" description="Helical" evidence="5">
    <location>
        <begin position="345"/>
        <end position="365"/>
    </location>
</feature>
<evidence type="ECO:0000256" key="1">
    <source>
        <dbReference type="ARBA" id="ARBA00004141"/>
    </source>
</evidence>
<evidence type="ECO:0008006" key="8">
    <source>
        <dbReference type="Google" id="ProtNLM"/>
    </source>
</evidence>
<feature type="transmembrane region" description="Helical" evidence="5">
    <location>
        <begin position="235"/>
        <end position="255"/>
    </location>
</feature>
<feature type="transmembrane region" description="Helical" evidence="5">
    <location>
        <begin position="163"/>
        <end position="182"/>
    </location>
</feature>
<evidence type="ECO:0000256" key="3">
    <source>
        <dbReference type="ARBA" id="ARBA00022989"/>
    </source>
</evidence>
<dbReference type="EMBL" id="FM164764">
    <property type="protein sequence ID" value="CAQ58454.1"/>
    <property type="molecule type" value="Genomic_DNA"/>
</dbReference>
<evidence type="ECO:0000256" key="4">
    <source>
        <dbReference type="ARBA" id="ARBA00023136"/>
    </source>
</evidence>
<feature type="transmembrane region" description="Helical" evidence="5">
    <location>
        <begin position="312"/>
        <end position="333"/>
    </location>
</feature>
<feature type="transmembrane region" description="Helical" evidence="5">
    <location>
        <begin position="377"/>
        <end position="397"/>
    </location>
</feature>
<dbReference type="Proteomes" id="UP000203343">
    <property type="component" value="Segment"/>
</dbReference>
<evidence type="ECO:0000256" key="5">
    <source>
        <dbReference type="SAM" id="Phobius"/>
    </source>
</evidence>
<feature type="transmembrane region" description="Helical" evidence="5">
    <location>
        <begin position="106"/>
        <end position="125"/>
    </location>
</feature>
<dbReference type="GO" id="GO:0016020">
    <property type="term" value="C:membrane"/>
    <property type="evidence" value="ECO:0007669"/>
    <property type="project" value="UniProtKB-SubCell"/>
</dbReference>
<comment type="subcellular location">
    <subcellularLocation>
        <location evidence="1">Membrane</location>
        <topology evidence="1">Multi-pass membrane protein</topology>
    </subcellularLocation>
</comment>
<dbReference type="GeneID" id="20964526"/>
<keyword evidence="3 5" id="KW-1133">Transmembrane helix</keyword>
<name>B6EFB9_9VIRU</name>
<dbReference type="OrthoDB" id="5258at10239"/>
<dbReference type="PANTHER" id="PTHR42770">
    <property type="entry name" value="AMINO ACID TRANSPORTER-RELATED"/>
    <property type="match status" value="1"/>
</dbReference>
<dbReference type="KEGG" id="vg:20964526"/>
<dbReference type="Gene3D" id="1.20.1740.10">
    <property type="entry name" value="Amino acid/polyamine transporter I"/>
    <property type="match status" value="1"/>
</dbReference>
<protein>
    <recommendedName>
        <fullName evidence="8">Amino acid permease</fullName>
    </recommendedName>
</protein>
<feature type="transmembrane region" description="Helical" evidence="5">
    <location>
        <begin position="286"/>
        <end position="306"/>
    </location>
</feature>
<accession>B6EFB9</accession>
<keyword evidence="4 5" id="KW-0472">Membrane</keyword>
<dbReference type="PANTHER" id="PTHR42770:SF7">
    <property type="entry name" value="MEMBRANE PROTEIN"/>
    <property type="match status" value="1"/>
</dbReference>
<feature type="transmembrane region" description="Helical" evidence="5">
    <location>
        <begin position="66"/>
        <end position="86"/>
    </location>
</feature>
<feature type="transmembrane region" description="Helical" evidence="5">
    <location>
        <begin position="203"/>
        <end position="223"/>
    </location>
</feature>
<organism evidence="6 7">
    <name type="scientific">Stygiolobus rod-shaped virus</name>
    <dbReference type="NCBI Taxonomy" id="537009"/>
    <lineage>
        <taxon>Viruses</taxon>
        <taxon>Adnaviria</taxon>
        <taxon>Zilligvirae</taxon>
        <taxon>Taleaviricota</taxon>
        <taxon>Tokiviricetes</taxon>
        <taxon>Ligamenvirales</taxon>
        <taxon>Rudiviridae</taxon>
        <taxon>Azorudivirus</taxon>
        <taxon>Azorudivirus furnasense</taxon>
        <taxon>Azorudivirus SRV</taxon>
    </lineage>
</organism>
<feature type="transmembrane region" description="Helical" evidence="5">
    <location>
        <begin position="24"/>
        <end position="45"/>
    </location>
</feature>
<evidence type="ECO:0000313" key="6">
    <source>
        <dbReference type="EMBL" id="CAQ58454.1"/>
    </source>
</evidence>
<dbReference type="InterPro" id="IPR050367">
    <property type="entry name" value="APC_superfamily"/>
</dbReference>
<proteinExistence type="predicted"/>
<feature type="transmembrane region" description="Helical" evidence="5">
    <location>
        <begin position="132"/>
        <end position="151"/>
    </location>
</feature>
<keyword evidence="7" id="KW-1185">Reference proteome</keyword>
<reference evidence="6 7" key="1">
    <citation type="journal article" date="2008" name="J. Bacteriol.">
        <title>SRV, a new viral isolate from Stygiolobus and general properties of the crenarchaeal rudiviruses and their virus-host interactions.</title>
        <authorList>
            <person name="Vestergaard G."/>
            <person name="Shah S.A."/>
            <person name="Bize A."/>
            <person name="Reitberger W."/>
            <person name="Reuter M."/>
            <person name="Phan H."/>
            <person name="Briegel A."/>
            <person name="Rachel R."/>
            <person name="Garrett R.A."/>
            <person name="Prangishvili D."/>
        </authorList>
    </citation>
    <scope>NUCLEOTIDE SEQUENCE [LARGE SCALE GENOMIC DNA]</scope>
</reference>
<keyword evidence="2 5" id="KW-0812">Transmembrane</keyword>
<evidence type="ECO:0000256" key="2">
    <source>
        <dbReference type="ARBA" id="ARBA00022692"/>
    </source>
</evidence>